<accession>A0A2Z4RNE5</accession>
<dbReference type="Proteomes" id="UP000250299">
    <property type="component" value="Chromosome"/>
</dbReference>
<sequence>MRRWFEPKFAVFIRASSRAGSLLQWSGAGRPIVGASLLAIASTQPAEIHCPDRAGNSFKVLRVFAVTSSSFRCAWK</sequence>
<evidence type="ECO:0000313" key="2">
    <source>
        <dbReference type="Proteomes" id="UP000250299"/>
    </source>
</evidence>
<gene>
    <name evidence="1" type="ORF">DKY63_18550</name>
</gene>
<reference evidence="1 2" key="1">
    <citation type="submission" date="2018-05" db="EMBL/GenBank/DDBJ databases">
        <title>Whole genome sequence of Pseudomonas putida JBC17.</title>
        <authorList>
            <person name="Lee Y.H."/>
            <person name="David K."/>
        </authorList>
    </citation>
    <scope>NUCLEOTIDE SEQUENCE [LARGE SCALE GENOMIC DNA]</scope>
    <source>
        <strain evidence="1 2">JBC17</strain>
    </source>
</reference>
<name>A0A2Z4RNE5_PSEPU</name>
<proteinExistence type="predicted"/>
<dbReference type="AlphaFoldDB" id="A0A2Z4RNE5"/>
<protein>
    <submittedName>
        <fullName evidence="1">Uncharacterized protein</fullName>
    </submittedName>
</protein>
<dbReference type="EMBL" id="CP029693">
    <property type="protein sequence ID" value="AWY41788.1"/>
    <property type="molecule type" value="Genomic_DNA"/>
</dbReference>
<organism evidence="1 2">
    <name type="scientific">Pseudomonas putida</name>
    <name type="common">Arthrobacter siderocapsulatus</name>
    <dbReference type="NCBI Taxonomy" id="303"/>
    <lineage>
        <taxon>Bacteria</taxon>
        <taxon>Pseudomonadati</taxon>
        <taxon>Pseudomonadota</taxon>
        <taxon>Gammaproteobacteria</taxon>
        <taxon>Pseudomonadales</taxon>
        <taxon>Pseudomonadaceae</taxon>
        <taxon>Pseudomonas</taxon>
    </lineage>
</organism>
<evidence type="ECO:0000313" key="1">
    <source>
        <dbReference type="EMBL" id="AWY41788.1"/>
    </source>
</evidence>